<dbReference type="InterPro" id="IPR000086">
    <property type="entry name" value="NUDIX_hydrolase_dom"/>
</dbReference>
<dbReference type="RefSeq" id="XP_018991438.1">
    <property type="nucleotide sequence ID" value="XM_019140287.1"/>
</dbReference>
<reference evidence="2 3" key="1">
    <citation type="submission" date="2016-06" db="EMBL/GenBank/DDBJ databases">
        <title>Evolution of pathogenesis and genome organization in the Tremellales.</title>
        <authorList>
            <person name="Cuomo C."/>
            <person name="Litvintseva A."/>
            <person name="Heitman J."/>
            <person name="Chen Y."/>
            <person name="Sun S."/>
            <person name="Springer D."/>
            <person name="Dromer F."/>
            <person name="Young S."/>
            <person name="Zeng Q."/>
            <person name="Chapman S."/>
            <person name="Gujja S."/>
            <person name="Saif S."/>
            <person name="Birren B."/>
        </authorList>
    </citation>
    <scope>NUCLEOTIDE SEQUENCE [LARGE SCALE GENOMIC DNA]</scope>
    <source>
        <strain evidence="2 3">CBS 6039</strain>
    </source>
</reference>
<keyword evidence="3" id="KW-1185">Reference proteome</keyword>
<evidence type="ECO:0000313" key="3">
    <source>
        <dbReference type="Proteomes" id="UP000094065"/>
    </source>
</evidence>
<dbReference type="CDD" id="cd03676">
    <property type="entry name" value="NUDIX_Tnr3_like"/>
    <property type="match status" value="1"/>
</dbReference>
<evidence type="ECO:0000259" key="1">
    <source>
        <dbReference type="PROSITE" id="PS51462"/>
    </source>
</evidence>
<dbReference type="Proteomes" id="UP000094065">
    <property type="component" value="Unassembled WGS sequence"/>
</dbReference>
<evidence type="ECO:0000313" key="2">
    <source>
        <dbReference type="EMBL" id="ODN75907.1"/>
    </source>
</evidence>
<dbReference type="InterPro" id="IPR015797">
    <property type="entry name" value="NUDIX_hydrolase-like_dom_sf"/>
</dbReference>
<proteinExistence type="predicted"/>
<dbReference type="PROSITE" id="PS51462">
    <property type="entry name" value="NUDIX"/>
    <property type="match status" value="1"/>
</dbReference>
<dbReference type="Gene3D" id="3.90.79.10">
    <property type="entry name" value="Nucleoside Triphosphate Pyrophosphohydrolase"/>
    <property type="match status" value="1"/>
</dbReference>
<feature type="domain" description="Nudix hydrolase" evidence="1">
    <location>
        <begin position="202"/>
        <end position="350"/>
    </location>
</feature>
<dbReference type="PANTHER" id="PTHR13622:SF8">
    <property type="entry name" value="THIAMIN PYROPHOSPHOKINASE 1"/>
    <property type="match status" value="1"/>
</dbReference>
<dbReference type="SUPFAM" id="SSF55811">
    <property type="entry name" value="Nudix"/>
    <property type="match status" value="1"/>
</dbReference>
<dbReference type="OrthoDB" id="10261522at2759"/>
<dbReference type="AlphaFoldDB" id="A0A1E3HHS4"/>
<dbReference type="PANTHER" id="PTHR13622">
    <property type="entry name" value="THIAMIN PYROPHOSPHOKINASE"/>
    <property type="match status" value="1"/>
</dbReference>
<dbReference type="Pfam" id="PF00293">
    <property type="entry name" value="NUDIX"/>
    <property type="match status" value="1"/>
</dbReference>
<comment type="caution">
    <text evidence="2">The sequence shown here is derived from an EMBL/GenBank/DDBJ whole genome shotgun (WGS) entry which is preliminary data.</text>
</comment>
<organism evidence="2 3">
    <name type="scientific">Cryptococcus amylolentus CBS 6039</name>
    <dbReference type="NCBI Taxonomy" id="1295533"/>
    <lineage>
        <taxon>Eukaryota</taxon>
        <taxon>Fungi</taxon>
        <taxon>Dikarya</taxon>
        <taxon>Basidiomycota</taxon>
        <taxon>Agaricomycotina</taxon>
        <taxon>Tremellomycetes</taxon>
        <taxon>Tremellales</taxon>
        <taxon>Cryptococcaceae</taxon>
        <taxon>Cryptococcus</taxon>
    </lineage>
</organism>
<dbReference type="STRING" id="1295533.A0A1E3HHS4"/>
<accession>A0A1E3HHS4</accession>
<name>A0A1E3HHS4_9TREE</name>
<sequence>MSTTPVPSPSLLPLVIQADHLPAYHAPYPSRHPITKQRIVPLHISFQDFQNGLPPVGLITQPVLKALEKERALKFFSLAKEIKSCDIKKDGWRVHCGACSECLQKQKQDKNQAAYKLSVLCVFFAEEINEKGKQARTEAMADILNRWKAEGRFPEATKLWMDELFPIYAYPQSRAFKDTKSAARQPFGNVAFEMERAGVPLFGCQAFGVHMTAYEGEGEDMKIWIPRRSADRHRSPLKYDSSVAGGLPAGHTPLEGLLKECEEEAGWPEELIRKYVKSAGMVSYYEIMDDGAILPSTYTYDLPLPPRCSSAYVHPSPNDDEVDSFELLPVQQVIQSLHKDEFKPSSAMVTIDFLVRHGFVTPDNETNYQEIVRRMHRRIDVAGPGI</sequence>
<dbReference type="GeneID" id="30157202"/>
<protein>
    <recommendedName>
        <fullName evidence="1">Nudix hydrolase domain-containing protein</fullName>
    </recommendedName>
</protein>
<dbReference type="FunFam" id="3.90.79.10:FF:000019">
    <property type="entry name" value="Thiamin pyrophosphokinase, putative"/>
    <property type="match status" value="1"/>
</dbReference>
<gene>
    <name evidence="2" type="ORF">L202_05893</name>
</gene>
<dbReference type="GO" id="GO:0044715">
    <property type="term" value="F:8-oxo-dGDP phosphatase activity"/>
    <property type="evidence" value="ECO:0007669"/>
    <property type="project" value="UniProtKB-ARBA"/>
</dbReference>
<dbReference type="EMBL" id="AWGJ01000009">
    <property type="protein sequence ID" value="ODN75907.1"/>
    <property type="molecule type" value="Genomic_DNA"/>
</dbReference>